<dbReference type="HOGENOM" id="CLU_052505_0_0_10"/>
<gene>
    <name evidence="4" type="ordered locus">Oweho_3211</name>
</gene>
<dbReference type="OrthoDB" id="1490107at2"/>
<dbReference type="STRING" id="926562.Oweho_3211"/>
<dbReference type="GO" id="GO:0008233">
    <property type="term" value="F:peptidase activity"/>
    <property type="evidence" value="ECO:0007669"/>
    <property type="project" value="UniProtKB-KW"/>
</dbReference>
<evidence type="ECO:0000259" key="3">
    <source>
        <dbReference type="Pfam" id="PF01343"/>
    </source>
</evidence>
<dbReference type="eggNOG" id="COG0616">
    <property type="taxonomic scope" value="Bacteria"/>
</dbReference>
<dbReference type="SUPFAM" id="SSF52096">
    <property type="entry name" value="ClpP/crotonase"/>
    <property type="match status" value="1"/>
</dbReference>
<sequence>MELNKLYHSILNSQWAIHYESVFNYTHVIQQFLDKRPNALDVSLDASPKSVLTYMDESGNRYMHDFKNPDALPNNAVAVIEVIGAFTKYGSYCDYGAEEIAAYMKMALANPKVVGAVLIGDSGGGAVNAISPYTDVLNARTKPVVALCDTCASAMYYVASHTDHIMASNNISAAFGSIGVMISLADIRPKLEAEGVKFHTVYAPESTHKNKAFELLLEGKYEMIQEEMLSPLAKNFQNAVKAQRGNKLKADEVGVLTGKMFFTDDAIAVGLADSKGNMQAAQEKVRELANDKKHMLKIALKANV</sequence>
<feature type="domain" description="Peptidase S49" evidence="3">
    <location>
        <begin position="139"/>
        <end position="290"/>
    </location>
</feature>
<dbReference type="KEGG" id="oho:Oweho_3211"/>
<dbReference type="PANTHER" id="PTHR42987">
    <property type="entry name" value="PEPTIDASE S49"/>
    <property type="match status" value="1"/>
</dbReference>
<proteinExistence type="inferred from homology"/>
<dbReference type="Pfam" id="PF01343">
    <property type="entry name" value="Peptidase_S49"/>
    <property type="match status" value="1"/>
</dbReference>
<feature type="coiled-coil region" evidence="2">
    <location>
        <begin position="271"/>
        <end position="298"/>
    </location>
</feature>
<dbReference type="Gene3D" id="3.90.226.10">
    <property type="entry name" value="2-enoyl-CoA Hydratase, Chain A, domain 1"/>
    <property type="match status" value="1"/>
</dbReference>
<name>G8R3S5_OWEHD</name>
<evidence type="ECO:0000256" key="2">
    <source>
        <dbReference type="SAM" id="Coils"/>
    </source>
</evidence>
<dbReference type="RefSeq" id="WP_014203509.1">
    <property type="nucleotide sequence ID" value="NC_016599.1"/>
</dbReference>
<evidence type="ECO:0000313" key="5">
    <source>
        <dbReference type="Proteomes" id="UP000005631"/>
    </source>
</evidence>
<dbReference type="Proteomes" id="UP000005631">
    <property type="component" value="Chromosome"/>
</dbReference>
<dbReference type="AlphaFoldDB" id="G8R3S5"/>
<accession>G8R3S5</accession>
<comment type="similarity">
    <text evidence="1">Belongs to the peptidase S49 family.</text>
</comment>
<dbReference type="InterPro" id="IPR029045">
    <property type="entry name" value="ClpP/crotonase-like_dom_sf"/>
</dbReference>
<organism evidence="4 5">
    <name type="scientific">Owenweeksia hongkongensis (strain DSM 17368 / CIP 108786 / JCM 12287 / NRRL B-23963 / UST20020801)</name>
    <dbReference type="NCBI Taxonomy" id="926562"/>
    <lineage>
        <taxon>Bacteria</taxon>
        <taxon>Pseudomonadati</taxon>
        <taxon>Bacteroidota</taxon>
        <taxon>Flavobacteriia</taxon>
        <taxon>Flavobacteriales</taxon>
        <taxon>Owenweeksiaceae</taxon>
        <taxon>Owenweeksia</taxon>
    </lineage>
</organism>
<dbReference type="EMBL" id="CP003156">
    <property type="protein sequence ID" value="AEV34162.1"/>
    <property type="molecule type" value="Genomic_DNA"/>
</dbReference>
<keyword evidence="5" id="KW-1185">Reference proteome</keyword>
<dbReference type="GO" id="GO:0006508">
    <property type="term" value="P:proteolysis"/>
    <property type="evidence" value="ECO:0007669"/>
    <property type="project" value="UniProtKB-KW"/>
</dbReference>
<keyword evidence="4" id="KW-0645">Protease</keyword>
<dbReference type="PANTHER" id="PTHR42987:SF4">
    <property type="entry name" value="PROTEASE SOHB-RELATED"/>
    <property type="match status" value="1"/>
</dbReference>
<keyword evidence="4" id="KW-0378">Hydrolase</keyword>
<dbReference type="InterPro" id="IPR002142">
    <property type="entry name" value="Peptidase_S49"/>
</dbReference>
<protein>
    <submittedName>
        <fullName evidence="4">ClpP class periplasmic serine protease</fullName>
    </submittedName>
</protein>
<reference evidence="4 5" key="1">
    <citation type="journal article" date="2012" name="Stand. Genomic Sci.">
        <title>Genome sequence of the orange-pigmented seawater bacterium Owenweeksia hongkongensis type strain (UST20020801(T)).</title>
        <authorList>
            <person name="Riedel T."/>
            <person name="Held B."/>
            <person name="Nolan M."/>
            <person name="Lucas S."/>
            <person name="Lapidus A."/>
            <person name="Tice H."/>
            <person name="Del Rio T.G."/>
            <person name="Cheng J.F."/>
            <person name="Han C."/>
            <person name="Tapia R."/>
            <person name="Goodwin L.A."/>
            <person name="Pitluck S."/>
            <person name="Liolios K."/>
            <person name="Mavromatis K."/>
            <person name="Pagani I."/>
            <person name="Ivanova N."/>
            <person name="Mikhailova N."/>
            <person name="Pati A."/>
            <person name="Chen A."/>
            <person name="Palaniappan K."/>
            <person name="Rohde M."/>
            <person name="Tindall B.J."/>
            <person name="Detter J.C."/>
            <person name="Goker M."/>
            <person name="Woyke T."/>
            <person name="Bristow J."/>
            <person name="Eisen J.A."/>
            <person name="Markowitz V."/>
            <person name="Hugenholtz P."/>
            <person name="Klenk H.P."/>
            <person name="Kyrpides N.C."/>
        </authorList>
    </citation>
    <scope>NUCLEOTIDE SEQUENCE</scope>
    <source>
        <strain evidence="5">DSM 17368 / JCM 12287 / NRRL B-23963</strain>
    </source>
</reference>
<evidence type="ECO:0000313" key="4">
    <source>
        <dbReference type="EMBL" id="AEV34162.1"/>
    </source>
</evidence>
<keyword evidence="2" id="KW-0175">Coiled coil</keyword>
<evidence type="ECO:0000256" key="1">
    <source>
        <dbReference type="ARBA" id="ARBA00008683"/>
    </source>
</evidence>